<feature type="domain" description="Laminin G" evidence="10">
    <location>
        <begin position="541"/>
        <end position="723"/>
    </location>
</feature>
<feature type="domain" description="EGF-like" evidence="11">
    <location>
        <begin position="918"/>
        <end position="954"/>
    </location>
</feature>
<feature type="disulfide bond" evidence="8">
    <location>
        <begin position="1031"/>
        <end position="1040"/>
    </location>
</feature>
<keyword evidence="5" id="KW-0677">Repeat</keyword>
<comment type="caution">
    <text evidence="8">Lacks conserved residue(s) required for the propagation of feature annotation.</text>
</comment>
<keyword evidence="2" id="KW-0964">Secreted</keyword>
<dbReference type="FunFam" id="2.10.25.10:FF:000066">
    <property type="entry name" value="FAT atypical cadherin 4"/>
    <property type="match status" value="1"/>
</dbReference>
<evidence type="ECO:0000256" key="7">
    <source>
        <dbReference type="ARBA" id="ARBA00023180"/>
    </source>
</evidence>
<dbReference type="OrthoDB" id="283575at2759"/>
<feature type="disulfide bond" evidence="8">
    <location>
        <begin position="91"/>
        <end position="100"/>
    </location>
</feature>
<dbReference type="Pfam" id="PF07645">
    <property type="entry name" value="EGF_CA"/>
    <property type="match status" value="2"/>
</dbReference>
<evidence type="ECO:0000256" key="4">
    <source>
        <dbReference type="ARBA" id="ARBA00022729"/>
    </source>
</evidence>
<feature type="disulfide bond" evidence="8">
    <location>
        <begin position="944"/>
        <end position="953"/>
    </location>
</feature>
<sequence>MCEEDIDECSSSPCENGGVCSDLVDAFVCDCPPGYEGDRCETEIMECDHILNDMYGRSLHCEVDIMECASEPCNFDATCTEPQLDSFHCVCQHGTIGNLCEIVTIASFKGEGAITLPPLDVLAVGAQRRKRRQIDNVRMTFKFATTLPSAVLLYSEGGGGGWNERDGDQNLRGGKRRAIGAPGFISSPGVYGHLGQHWIRDPRVQVSSGLSDGREHGVVLTLEDNDIILVVDDGNCRSAPCQATLLTTRDPGILELNQPLFLGGIGSQLTPYILSTLDVTNNFIGCFQTPRVGSTPVASMPHHVCPTLPVWSDLCGPVDELPVEWSARLCGDLCCKIQTMAHFGVDSFLHFAESESASPVREIYFLFSASSPEPGLLFYMASGFSIGLLNNDSIIINLLELGGVKNAVIGQNLANGNWISVLINVRMSQVSIEVRDVDSDQVFQDTIVSPPSVTLQRPLLFGKLHPGPTYAPLSTIIGNPNRPTHPPARGEIPLQLLQGALERITVYPPPVLIMVSACRHGEASTVSALWITLDRCVWKRVLPHFSGDNSYARIVLDSLLFSFGSQFGVEFRTRDEDGIIMLVKLYSISSSQVDFMTLKLEGGTLRFDTSFGGIDELSEVLPVNVTDADWHAVSWERHGSYIAIKADNSIHVVQGNFPLHTTDRNPTAEVYIGGMNSVGGGDDIFLTGCIRNATFNNRAVQYLSMGAQHQGITVSSTNVNEGCTSRDVCRPSPCPTNAFCVDTWNSYSCPCLPGWEGADCTNSIDDCIGHLCENGATCVDAHMNYTCVCPAGLTGRFCDFEINVCETLPCNEETSLSCAPVFPLDYACTCRPGYEGKSCDVDNRLCTRVPCQNNGTCQQNYENTEYSCACVDFYEGTDCEVYNPCFRHDCLNQGTCVRNDTDYFCECRTGTYGPFCEFDDSCLSSPCQNGATCHREGSQYSCECNRFYRGAVCEEPINLCDTNPCLNGATCFHDLQNPEQNYTCLCMDGYEGKLCGVDIAECESDPCMNGATCLESRTPGQEFFVGYSCNCRNGFEGVHCQVNIDECESSPCLNGGQCEDGVNRYACECPMYFQGTDCERDTRTCDLALCQNGATCIDIDNGFACQCLVGYGGALCESAINSCAFEPCQNTGVCKYERACQCLNSVPDLLAHCKSNETCEYETCVDLEDCDVRELAYSCDCSGTGYFGVNCTEDINECLTGDDDCSNSGRCVNTLGGYSCDCSGTGFTGDFCTEDIDECDAQPCMNGASCTNNRPGFECSCADGYQGPLCETETDECASEPCQNRGVCRDRINGYACNCNETGYTGQGCTVDVDECTVNLHRCSSGSTCVNLPGTYRCQCPDGYRGDFCERLPVQGAQPHRVLIPALVFLILILIISVYSWWCLRQARKMQGKYNPAEEEKYDNSLPMSAFEVDNDERLV</sequence>
<dbReference type="PROSITE" id="PS50025">
    <property type="entry name" value="LAM_G_DOMAIN"/>
    <property type="match status" value="2"/>
</dbReference>
<evidence type="ECO:0000313" key="12">
    <source>
        <dbReference type="EMBL" id="PIK44963.1"/>
    </source>
</evidence>
<feature type="domain" description="Laminin G" evidence="10">
    <location>
        <begin position="103"/>
        <end position="315"/>
    </location>
</feature>
<dbReference type="GO" id="GO:0005576">
    <property type="term" value="C:extracellular region"/>
    <property type="evidence" value="ECO:0007669"/>
    <property type="project" value="UniProtKB-SubCell"/>
</dbReference>
<keyword evidence="9" id="KW-0812">Transmembrane</keyword>
<dbReference type="InterPro" id="IPR009030">
    <property type="entry name" value="Growth_fac_rcpt_cys_sf"/>
</dbReference>
<keyword evidence="7" id="KW-0325">Glycoprotein</keyword>
<evidence type="ECO:0000256" key="2">
    <source>
        <dbReference type="ARBA" id="ARBA00022525"/>
    </source>
</evidence>
<evidence type="ECO:0000256" key="5">
    <source>
        <dbReference type="ARBA" id="ARBA00022737"/>
    </source>
</evidence>
<dbReference type="InterPro" id="IPR018097">
    <property type="entry name" value="EGF_Ca-bd_CS"/>
</dbReference>
<keyword evidence="9" id="KW-0472">Membrane</keyword>
<dbReference type="InterPro" id="IPR049883">
    <property type="entry name" value="NOTCH1_EGF-like"/>
</dbReference>
<feature type="domain" description="EGF-like" evidence="11">
    <location>
        <begin position="1235"/>
        <end position="1271"/>
    </location>
</feature>
<comment type="subcellular location">
    <subcellularLocation>
        <location evidence="1">Secreted</location>
    </subcellularLocation>
</comment>
<dbReference type="Gene3D" id="2.10.25.10">
    <property type="entry name" value="Laminin"/>
    <property type="match status" value="15"/>
</dbReference>
<dbReference type="SMART" id="SM00181">
    <property type="entry name" value="EGF"/>
    <property type="match status" value="18"/>
</dbReference>
<dbReference type="FunFam" id="2.10.25.10:FF:000039">
    <property type="entry name" value="Crumbs cell polarity complex component 1"/>
    <property type="match status" value="1"/>
</dbReference>
<feature type="domain" description="EGF-like" evidence="11">
    <location>
        <begin position="998"/>
        <end position="1041"/>
    </location>
</feature>
<dbReference type="STRING" id="307972.A0A2G8KAG7"/>
<evidence type="ECO:0000259" key="10">
    <source>
        <dbReference type="PROSITE" id="PS50025"/>
    </source>
</evidence>
<feature type="domain" description="EGF-like" evidence="11">
    <location>
        <begin position="881"/>
        <end position="917"/>
    </location>
</feature>
<dbReference type="GO" id="GO:0007399">
    <property type="term" value="P:nervous system development"/>
    <property type="evidence" value="ECO:0007669"/>
    <property type="project" value="UniProtKB-ARBA"/>
</dbReference>
<dbReference type="Pfam" id="PF00008">
    <property type="entry name" value="EGF"/>
    <property type="match status" value="5"/>
</dbReference>
<feature type="disulfide bond" evidence="8">
    <location>
        <begin position="1261"/>
        <end position="1270"/>
    </location>
</feature>
<keyword evidence="3 8" id="KW-0245">EGF-like domain</keyword>
<dbReference type="SUPFAM" id="SSF57184">
    <property type="entry name" value="Growth factor receptor domain"/>
    <property type="match status" value="1"/>
</dbReference>
<feature type="domain" description="EGF-like" evidence="11">
    <location>
        <begin position="1081"/>
        <end position="1117"/>
    </location>
</feature>
<dbReference type="GO" id="GO:0007219">
    <property type="term" value="P:Notch signaling pathway"/>
    <property type="evidence" value="ECO:0007669"/>
    <property type="project" value="TreeGrafter"/>
</dbReference>
<dbReference type="SUPFAM" id="SSF57196">
    <property type="entry name" value="EGF/Laminin"/>
    <property type="match status" value="11"/>
</dbReference>
<dbReference type="PROSITE" id="PS01187">
    <property type="entry name" value="EGF_CA"/>
    <property type="match status" value="4"/>
</dbReference>
<dbReference type="InterPro" id="IPR001881">
    <property type="entry name" value="EGF-like_Ca-bd_dom"/>
</dbReference>
<dbReference type="PROSITE" id="PS00010">
    <property type="entry name" value="ASX_HYDROXYL"/>
    <property type="match status" value="9"/>
</dbReference>
<dbReference type="SUPFAM" id="SSF49899">
    <property type="entry name" value="Concanavalin A-like lectins/glucanases"/>
    <property type="match status" value="3"/>
</dbReference>
<feature type="disulfide bond" evidence="8">
    <location>
        <begin position="851"/>
        <end position="868"/>
    </location>
</feature>
<feature type="disulfide bond" evidence="8">
    <location>
        <begin position="1340"/>
        <end position="1349"/>
    </location>
</feature>
<evidence type="ECO:0000259" key="11">
    <source>
        <dbReference type="PROSITE" id="PS50026"/>
    </source>
</evidence>
<organism evidence="12 13">
    <name type="scientific">Stichopus japonicus</name>
    <name type="common">Sea cucumber</name>
    <dbReference type="NCBI Taxonomy" id="307972"/>
    <lineage>
        <taxon>Eukaryota</taxon>
        <taxon>Metazoa</taxon>
        <taxon>Echinodermata</taxon>
        <taxon>Eleutherozoa</taxon>
        <taxon>Echinozoa</taxon>
        <taxon>Holothuroidea</taxon>
        <taxon>Aspidochirotacea</taxon>
        <taxon>Aspidochirotida</taxon>
        <taxon>Stichopodidae</taxon>
        <taxon>Apostichopus</taxon>
    </lineage>
</organism>
<feature type="disulfide bond" evidence="8">
    <location>
        <begin position="31"/>
        <end position="40"/>
    </location>
</feature>
<dbReference type="CDD" id="cd00110">
    <property type="entry name" value="LamG"/>
    <property type="match status" value="2"/>
</dbReference>
<dbReference type="Pfam" id="PF12661">
    <property type="entry name" value="hEGF"/>
    <property type="match status" value="4"/>
</dbReference>
<feature type="disulfide bond" evidence="8">
    <location>
        <begin position="789"/>
        <end position="798"/>
    </location>
</feature>
<dbReference type="InterPro" id="IPR000742">
    <property type="entry name" value="EGF"/>
</dbReference>
<dbReference type="InterPro" id="IPR013032">
    <property type="entry name" value="EGF-like_CS"/>
</dbReference>
<feature type="disulfide bond" evidence="8">
    <location>
        <begin position="751"/>
        <end position="760"/>
    </location>
</feature>
<feature type="transmembrane region" description="Helical" evidence="9">
    <location>
        <begin position="1362"/>
        <end position="1384"/>
    </location>
</feature>
<feature type="disulfide bond" evidence="8">
    <location>
        <begin position="1107"/>
        <end position="1116"/>
    </location>
</feature>
<dbReference type="EMBL" id="MRZV01000742">
    <property type="protein sequence ID" value="PIK44963.1"/>
    <property type="molecule type" value="Genomic_DNA"/>
</dbReference>
<dbReference type="PROSITE" id="PS50026">
    <property type="entry name" value="EGF_3"/>
    <property type="match status" value="16"/>
</dbReference>
<feature type="domain" description="EGF-like" evidence="11">
    <location>
        <begin position="1043"/>
        <end position="1079"/>
    </location>
</feature>
<gene>
    <name evidence="12" type="ORF">BSL78_18186</name>
</gene>
<feature type="domain" description="EGF-like" evidence="11">
    <location>
        <begin position="725"/>
        <end position="761"/>
    </location>
</feature>
<evidence type="ECO:0000256" key="6">
    <source>
        <dbReference type="ARBA" id="ARBA00023157"/>
    </source>
</evidence>
<protein>
    <submittedName>
        <fullName evidence="12">Putative neurogenic locus notch-like protein 3</fullName>
    </submittedName>
</protein>
<feature type="domain" description="EGF-like" evidence="11">
    <location>
        <begin position="956"/>
        <end position="996"/>
    </location>
</feature>
<dbReference type="GO" id="GO:0005112">
    <property type="term" value="F:Notch binding"/>
    <property type="evidence" value="ECO:0007669"/>
    <property type="project" value="TreeGrafter"/>
</dbReference>
<dbReference type="PANTHER" id="PTHR12916">
    <property type="entry name" value="CYTOCHROME C OXIDASE POLYPEPTIDE VIC-2"/>
    <property type="match status" value="1"/>
</dbReference>
<feature type="disulfide bond" evidence="8">
    <location>
        <begin position="870"/>
        <end position="879"/>
    </location>
</feature>
<accession>A0A2G8KAG7</accession>
<evidence type="ECO:0000256" key="9">
    <source>
        <dbReference type="SAM" id="Phobius"/>
    </source>
</evidence>
<feature type="domain" description="EGF-like" evidence="11">
    <location>
        <begin position="64"/>
        <end position="101"/>
    </location>
</feature>
<dbReference type="CDD" id="cd00054">
    <property type="entry name" value="EGF_CA"/>
    <property type="match status" value="12"/>
</dbReference>
<feature type="domain" description="EGF-like" evidence="11">
    <location>
        <begin position="1194"/>
        <end position="1233"/>
    </location>
</feature>
<name>A0A2G8KAG7_STIJA</name>
<dbReference type="InterPro" id="IPR001791">
    <property type="entry name" value="Laminin_G"/>
</dbReference>
<dbReference type="FunFam" id="2.10.25.10:FF:000327">
    <property type="entry name" value="neurogenic locus notch homolog protein 4"/>
    <property type="match status" value="1"/>
</dbReference>
<feature type="disulfide bond" evidence="8">
    <location>
        <begin position="986"/>
        <end position="995"/>
    </location>
</feature>
<dbReference type="SMART" id="SM00282">
    <property type="entry name" value="LamG"/>
    <property type="match status" value="3"/>
</dbReference>
<evidence type="ECO:0000313" key="13">
    <source>
        <dbReference type="Proteomes" id="UP000230750"/>
    </source>
</evidence>
<dbReference type="FunFam" id="2.10.25.10:FF:000045">
    <property type="entry name" value="Slit guidance ligand 2"/>
    <property type="match status" value="1"/>
</dbReference>
<comment type="caution">
    <text evidence="12">The sequence shown here is derived from an EMBL/GenBank/DDBJ whole genome shotgun (WGS) entry which is preliminary data.</text>
</comment>
<dbReference type="InterPro" id="IPR000152">
    <property type="entry name" value="EGF-type_Asp/Asn_hydroxyl_site"/>
</dbReference>
<dbReference type="PROSITE" id="PS01186">
    <property type="entry name" value="EGF_2"/>
    <property type="match status" value="8"/>
</dbReference>
<keyword evidence="9" id="KW-1133">Transmembrane helix</keyword>
<proteinExistence type="predicted"/>
<feature type="disulfide bond" evidence="8">
    <location>
        <begin position="1069"/>
        <end position="1078"/>
    </location>
</feature>
<dbReference type="PRINTS" id="PR00010">
    <property type="entry name" value="EGFBLOOD"/>
</dbReference>
<dbReference type="SMART" id="SM00179">
    <property type="entry name" value="EGF_CA"/>
    <property type="match status" value="16"/>
</dbReference>
<dbReference type="GO" id="GO:0005509">
    <property type="term" value="F:calcium ion binding"/>
    <property type="evidence" value="ECO:0007669"/>
    <property type="project" value="InterPro"/>
</dbReference>
<evidence type="ECO:0000256" key="1">
    <source>
        <dbReference type="ARBA" id="ARBA00004613"/>
    </source>
</evidence>
<dbReference type="InterPro" id="IPR013320">
    <property type="entry name" value="ConA-like_dom_sf"/>
</dbReference>
<keyword evidence="4" id="KW-0732">Signal</keyword>
<keyword evidence="13" id="KW-1185">Reference proteome</keyword>
<feature type="domain" description="EGF-like" evidence="11">
    <location>
        <begin position="1312"/>
        <end position="1350"/>
    </location>
</feature>
<feature type="disulfide bond" evidence="8">
    <location>
        <begin position="907"/>
        <end position="916"/>
    </location>
</feature>
<dbReference type="Proteomes" id="UP000230750">
    <property type="component" value="Unassembled WGS sequence"/>
</dbReference>
<feature type="domain" description="EGF-like" evidence="11">
    <location>
        <begin position="5"/>
        <end position="41"/>
    </location>
</feature>
<dbReference type="Pfam" id="PF02210">
    <property type="entry name" value="Laminin_G_2"/>
    <property type="match status" value="2"/>
</dbReference>
<dbReference type="Gene3D" id="2.60.120.200">
    <property type="match status" value="3"/>
</dbReference>
<evidence type="ECO:0000256" key="8">
    <source>
        <dbReference type="PROSITE-ProRule" id="PRU00076"/>
    </source>
</evidence>
<feature type="domain" description="EGF-like" evidence="11">
    <location>
        <begin position="1273"/>
        <end position="1310"/>
    </location>
</feature>
<dbReference type="FunFam" id="2.10.25.10:FF:000246">
    <property type="entry name" value="EGF-like repeat and discoidin I-like domain-containing protein 3"/>
    <property type="match status" value="1"/>
</dbReference>
<feature type="disulfide bond" evidence="8">
    <location>
        <begin position="830"/>
        <end position="839"/>
    </location>
</feature>
<feature type="domain" description="EGF-like" evidence="11">
    <location>
        <begin position="801"/>
        <end position="840"/>
    </location>
</feature>
<dbReference type="PROSITE" id="PS00022">
    <property type="entry name" value="EGF_1"/>
    <property type="match status" value="14"/>
</dbReference>
<dbReference type="FunFam" id="2.10.25.10:FF:000038">
    <property type="entry name" value="Fibrillin 2"/>
    <property type="match status" value="1"/>
</dbReference>
<feature type="domain" description="EGF-like" evidence="11">
    <location>
        <begin position="842"/>
        <end position="880"/>
    </location>
</feature>
<dbReference type="PANTHER" id="PTHR12916:SF4">
    <property type="entry name" value="UNINFLATABLE, ISOFORM C"/>
    <property type="match status" value="1"/>
</dbReference>
<feature type="domain" description="EGF-like" evidence="11">
    <location>
        <begin position="763"/>
        <end position="799"/>
    </location>
</feature>
<reference evidence="12 13" key="1">
    <citation type="journal article" date="2017" name="PLoS Biol.">
        <title>The sea cucumber genome provides insights into morphological evolution and visceral regeneration.</title>
        <authorList>
            <person name="Zhang X."/>
            <person name="Sun L."/>
            <person name="Yuan J."/>
            <person name="Sun Y."/>
            <person name="Gao Y."/>
            <person name="Zhang L."/>
            <person name="Li S."/>
            <person name="Dai H."/>
            <person name="Hamel J.F."/>
            <person name="Liu C."/>
            <person name="Yu Y."/>
            <person name="Liu S."/>
            <person name="Lin W."/>
            <person name="Guo K."/>
            <person name="Jin S."/>
            <person name="Xu P."/>
            <person name="Storey K.B."/>
            <person name="Huan P."/>
            <person name="Zhang T."/>
            <person name="Zhou Y."/>
            <person name="Zhang J."/>
            <person name="Lin C."/>
            <person name="Li X."/>
            <person name="Xing L."/>
            <person name="Huo D."/>
            <person name="Sun M."/>
            <person name="Wang L."/>
            <person name="Mercier A."/>
            <person name="Li F."/>
            <person name="Yang H."/>
            <person name="Xiang J."/>
        </authorList>
    </citation>
    <scope>NUCLEOTIDE SEQUENCE [LARGE SCALE GENOMIC DNA]</scope>
    <source>
        <strain evidence="12">Shaxun</strain>
        <tissue evidence="12">Muscle</tissue>
    </source>
</reference>
<evidence type="ECO:0000256" key="3">
    <source>
        <dbReference type="ARBA" id="ARBA00022536"/>
    </source>
</evidence>
<keyword evidence="6 8" id="KW-1015">Disulfide bond</keyword>